<keyword evidence="6" id="KW-1185">Reference proteome</keyword>
<comment type="caution">
    <text evidence="5">The sequence shown here is derived from an EMBL/GenBank/DDBJ whole genome shotgun (WGS) entry which is preliminary data.</text>
</comment>
<keyword evidence="1" id="KW-0805">Transcription regulation</keyword>
<dbReference type="PROSITE" id="PS01124">
    <property type="entry name" value="HTH_ARAC_FAMILY_2"/>
    <property type="match status" value="1"/>
</dbReference>
<accession>A0A4R1EYA9</accession>
<evidence type="ECO:0000259" key="4">
    <source>
        <dbReference type="PROSITE" id="PS01124"/>
    </source>
</evidence>
<dbReference type="Pfam" id="PF01965">
    <property type="entry name" value="DJ-1_PfpI"/>
    <property type="match status" value="1"/>
</dbReference>
<evidence type="ECO:0000256" key="3">
    <source>
        <dbReference type="ARBA" id="ARBA00023163"/>
    </source>
</evidence>
<dbReference type="InterPro" id="IPR002818">
    <property type="entry name" value="DJ-1/PfpI"/>
</dbReference>
<dbReference type="Pfam" id="PF12833">
    <property type="entry name" value="HTH_18"/>
    <property type="match status" value="1"/>
</dbReference>
<dbReference type="SUPFAM" id="SSF46689">
    <property type="entry name" value="Homeodomain-like"/>
    <property type="match status" value="2"/>
</dbReference>
<dbReference type="CDD" id="cd03136">
    <property type="entry name" value="GATase1_AraC_ArgR_like"/>
    <property type="match status" value="1"/>
</dbReference>
<dbReference type="Proteomes" id="UP000294887">
    <property type="component" value="Unassembled WGS sequence"/>
</dbReference>
<dbReference type="InterPro" id="IPR018060">
    <property type="entry name" value="HTH_AraC"/>
</dbReference>
<dbReference type="InterPro" id="IPR020449">
    <property type="entry name" value="Tscrpt_reg_AraC-type_HTH"/>
</dbReference>
<dbReference type="PROSITE" id="PS00041">
    <property type="entry name" value="HTH_ARAC_FAMILY_1"/>
    <property type="match status" value="1"/>
</dbReference>
<keyword evidence="2" id="KW-0238">DNA-binding</keyword>
<dbReference type="Gene3D" id="1.10.10.60">
    <property type="entry name" value="Homeodomain-like"/>
    <property type="match status" value="1"/>
</dbReference>
<dbReference type="GO" id="GO:0003700">
    <property type="term" value="F:DNA-binding transcription factor activity"/>
    <property type="evidence" value="ECO:0007669"/>
    <property type="project" value="InterPro"/>
</dbReference>
<sequence length="345" mass="38527">MKNLEIYAHFPLAILSLKGLGSMSEKKFKLFRVGFLLIDDFALMAFSSAIEPLRAANTLLKRAKQQAFYKIDLFSIDDVSTKSSMDIQVNATAKLEDAENVDILFVVGGGEFNVLKKPEIYKLLRKLSKQGMILGGVSGGPVTLALAGVMNNRRMTAHWEYTTALQELMPDILLENSLYVIDRDRYTCAGGVAPVDMMNAILTKHHGATFAQEVSDWFIHTEVRPSAGPQRSSLAERYPSATQPVILAIEAMQNHIADPLDLEQLARLSEISPRQLNRLFKDKLGHKTMDFYRQLRLQTAKNLLQQSPMKIIEIAQATGFISAAHFSSSFNKQYAQTPSSLRMKA</sequence>
<gene>
    <name evidence="5" type="ORF">EV695_3017</name>
</gene>
<organism evidence="5 6">
    <name type="scientific">Cocleimonas flava</name>
    <dbReference type="NCBI Taxonomy" id="634765"/>
    <lineage>
        <taxon>Bacteria</taxon>
        <taxon>Pseudomonadati</taxon>
        <taxon>Pseudomonadota</taxon>
        <taxon>Gammaproteobacteria</taxon>
        <taxon>Thiotrichales</taxon>
        <taxon>Thiotrichaceae</taxon>
        <taxon>Cocleimonas</taxon>
    </lineage>
</organism>
<evidence type="ECO:0000256" key="1">
    <source>
        <dbReference type="ARBA" id="ARBA00023015"/>
    </source>
</evidence>
<dbReference type="AlphaFoldDB" id="A0A4R1EYA9"/>
<dbReference type="PANTHER" id="PTHR43130:SF3">
    <property type="entry name" value="HTH-TYPE TRANSCRIPTIONAL REGULATOR RV1931C"/>
    <property type="match status" value="1"/>
</dbReference>
<keyword evidence="3" id="KW-0804">Transcription</keyword>
<dbReference type="SUPFAM" id="SSF52317">
    <property type="entry name" value="Class I glutamine amidotransferase-like"/>
    <property type="match status" value="1"/>
</dbReference>
<evidence type="ECO:0000313" key="6">
    <source>
        <dbReference type="Proteomes" id="UP000294887"/>
    </source>
</evidence>
<dbReference type="PRINTS" id="PR00032">
    <property type="entry name" value="HTHARAC"/>
</dbReference>
<dbReference type="GO" id="GO:0043565">
    <property type="term" value="F:sequence-specific DNA binding"/>
    <property type="evidence" value="ECO:0007669"/>
    <property type="project" value="InterPro"/>
</dbReference>
<evidence type="ECO:0000256" key="2">
    <source>
        <dbReference type="ARBA" id="ARBA00023125"/>
    </source>
</evidence>
<dbReference type="InterPro" id="IPR009057">
    <property type="entry name" value="Homeodomain-like_sf"/>
</dbReference>
<reference evidence="5 6" key="1">
    <citation type="submission" date="2019-03" db="EMBL/GenBank/DDBJ databases">
        <title>Genomic Encyclopedia of Type Strains, Phase IV (KMG-IV): sequencing the most valuable type-strain genomes for metagenomic binning, comparative biology and taxonomic classification.</title>
        <authorList>
            <person name="Goeker M."/>
        </authorList>
    </citation>
    <scope>NUCLEOTIDE SEQUENCE [LARGE SCALE GENOMIC DNA]</scope>
    <source>
        <strain evidence="5 6">DSM 24830</strain>
    </source>
</reference>
<feature type="domain" description="HTH araC/xylS-type" evidence="4">
    <location>
        <begin position="246"/>
        <end position="344"/>
    </location>
</feature>
<evidence type="ECO:0000313" key="5">
    <source>
        <dbReference type="EMBL" id="TCJ85052.1"/>
    </source>
</evidence>
<name>A0A4R1EYA9_9GAMM</name>
<dbReference type="SMART" id="SM00342">
    <property type="entry name" value="HTH_ARAC"/>
    <property type="match status" value="1"/>
</dbReference>
<dbReference type="InterPro" id="IPR029062">
    <property type="entry name" value="Class_I_gatase-like"/>
</dbReference>
<dbReference type="EMBL" id="SMFQ01000004">
    <property type="protein sequence ID" value="TCJ85052.1"/>
    <property type="molecule type" value="Genomic_DNA"/>
</dbReference>
<dbReference type="OrthoDB" id="9803764at2"/>
<proteinExistence type="predicted"/>
<dbReference type="InterPro" id="IPR018062">
    <property type="entry name" value="HTH_AraC-typ_CS"/>
</dbReference>
<protein>
    <submittedName>
        <fullName evidence="5">AraC family transcriptional regulator with amidase-like domain</fullName>
    </submittedName>
</protein>
<dbReference type="PANTHER" id="PTHR43130">
    <property type="entry name" value="ARAC-FAMILY TRANSCRIPTIONAL REGULATOR"/>
    <property type="match status" value="1"/>
</dbReference>
<dbReference type="InterPro" id="IPR052158">
    <property type="entry name" value="INH-QAR"/>
</dbReference>
<dbReference type="Gene3D" id="3.40.50.880">
    <property type="match status" value="1"/>
</dbReference>